<proteinExistence type="predicted"/>
<dbReference type="PANTHER" id="PTHR37048">
    <property type="entry name" value="QUESTIONABLE PROTEIN"/>
    <property type="match status" value="1"/>
</dbReference>
<protein>
    <submittedName>
        <fullName evidence="1">Uncharacterized protein</fullName>
    </submittedName>
</protein>
<feature type="non-terminal residue" evidence="1">
    <location>
        <position position="187"/>
    </location>
</feature>
<dbReference type="AlphaFoldDB" id="A0A6A5VTI7"/>
<dbReference type="Proteomes" id="UP000799779">
    <property type="component" value="Unassembled WGS sequence"/>
</dbReference>
<sequence length="187" mass="21428">VNEREVVQGKILWLPMRDELPEKAVRRAHGKGAVEEGVYNHPVVIISRPEDDTRVVHFHVVTSFQGKKLHEIYPKANEFHASRRSWYLPIGPAPAHPDANSKKAKKRFPTLELANSALLRWDSYVNLRDVYKTNLTNLRAYGNPDTPLNGDYHLQQESMIRLLAKSRFLTGYDAGDQLQQAYSRSEP</sequence>
<keyword evidence="2" id="KW-1185">Reference proteome</keyword>
<evidence type="ECO:0000313" key="2">
    <source>
        <dbReference type="Proteomes" id="UP000799779"/>
    </source>
</evidence>
<accession>A0A6A5VTI7</accession>
<dbReference type="OrthoDB" id="3537171at2759"/>
<reference evidence="1" key="1">
    <citation type="journal article" date="2020" name="Stud. Mycol.">
        <title>101 Dothideomycetes genomes: a test case for predicting lifestyles and emergence of pathogens.</title>
        <authorList>
            <person name="Haridas S."/>
            <person name="Albert R."/>
            <person name="Binder M."/>
            <person name="Bloem J."/>
            <person name="Labutti K."/>
            <person name="Salamov A."/>
            <person name="Andreopoulos B."/>
            <person name="Baker S."/>
            <person name="Barry K."/>
            <person name="Bills G."/>
            <person name="Bluhm B."/>
            <person name="Cannon C."/>
            <person name="Castanera R."/>
            <person name="Culley D."/>
            <person name="Daum C."/>
            <person name="Ezra D."/>
            <person name="Gonzalez J."/>
            <person name="Henrissat B."/>
            <person name="Kuo A."/>
            <person name="Liang C."/>
            <person name="Lipzen A."/>
            <person name="Lutzoni F."/>
            <person name="Magnuson J."/>
            <person name="Mondo S."/>
            <person name="Nolan M."/>
            <person name="Ohm R."/>
            <person name="Pangilinan J."/>
            <person name="Park H.-J."/>
            <person name="Ramirez L."/>
            <person name="Alfaro M."/>
            <person name="Sun H."/>
            <person name="Tritt A."/>
            <person name="Yoshinaga Y."/>
            <person name="Zwiers L.-H."/>
            <person name="Turgeon B."/>
            <person name="Goodwin S."/>
            <person name="Spatafora J."/>
            <person name="Crous P."/>
            <person name="Grigoriev I."/>
        </authorList>
    </citation>
    <scope>NUCLEOTIDE SEQUENCE</scope>
    <source>
        <strain evidence="1">CBS 123094</strain>
    </source>
</reference>
<feature type="non-terminal residue" evidence="1">
    <location>
        <position position="1"/>
    </location>
</feature>
<gene>
    <name evidence="1" type="ORF">P154DRAFT_389322</name>
</gene>
<dbReference type="EMBL" id="ML977729">
    <property type="protein sequence ID" value="KAF1993122.1"/>
    <property type="molecule type" value="Genomic_DNA"/>
</dbReference>
<name>A0A6A5VTI7_9PLEO</name>
<organism evidence="1 2">
    <name type="scientific">Amniculicola lignicola CBS 123094</name>
    <dbReference type="NCBI Taxonomy" id="1392246"/>
    <lineage>
        <taxon>Eukaryota</taxon>
        <taxon>Fungi</taxon>
        <taxon>Dikarya</taxon>
        <taxon>Ascomycota</taxon>
        <taxon>Pezizomycotina</taxon>
        <taxon>Dothideomycetes</taxon>
        <taxon>Pleosporomycetidae</taxon>
        <taxon>Pleosporales</taxon>
        <taxon>Amniculicolaceae</taxon>
        <taxon>Amniculicola</taxon>
    </lineage>
</organism>
<dbReference type="PANTHER" id="PTHR37048:SF2">
    <property type="entry name" value="QUESTIONABLE PROTEIN"/>
    <property type="match status" value="1"/>
</dbReference>
<evidence type="ECO:0000313" key="1">
    <source>
        <dbReference type="EMBL" id="KAF1993122.1"/>
    </source>
</evidence>